<dbReference type="GO" id="GO:0005524">
    <property type="term" value="F:ATP binding"/>
    <property type="evidence" value="ECO:0007669"/>
    <property type="project" value="UniProtKB-UniRule"/>
</dbReference>
<dbReference type="SUPFAM" id="SSF48592">
    <property type="entry name" value="GroEL equatorial domain-like"/>
    <property type="match status" value="1"/>
</dbReference>
<dbReference type="NCBIfam" id="NF009489">
    <property type="entry name" value="PRK12851.1"/>
    <property type="match status" value="1"/>
</dbReference>
<gene>
    <name evidence="9 13" type="primary">groL</name>
    <name evidence="9" type="synonym">groEL</name>
    <name evidence="13" type="ORF">FG385_05750</name>
</gene>
<dbReference type="RefSeq" id="WP_139095520.1">
    <property type="nucleotide sequence ID" value="NZ_VDFW01000003.1"/>
</dbReference>
<reference evidence="13 14" key="1">
    <citation type="submission" date="2019-06" db="EMBL/GenBank/DDBJ databases">
        <title>Amycolatopsis alkalitolerans sp. nov., isolated from Gastrodia elata Blume.</title>
        <authorList>
            <person name="Narsing Rao M.P."/>
            <person name="Li W.J."/>
        </authorList>
    </citation>
    <scope>NUCLEOTIDE SEQUENCE [LARGE SCALE GENOMIC DNA]</scope>
    <source>
        <strain evidence="13 14">SYSUP0005</strain>
    </source>
</reference>
<dbReference type="SUPFAM" id="SSF54849">
    <property type="entry name" value="GroEL-intermediate domain like"/>
    <property type="match status" value="1"/>
</dbReference>
<evidence type="ECO:0000256" key="8">
    <source>
        <dbReference type="ARBA" id="ARBA00025702"/>
    </source>
</evidence>
<evidence type="ECO:0000256" key="5">
    <source>
        <dbReference type="ARBA" id="ARBA00022840"/>
    </source>
</evidence>
<dbReference type="Gene3D" id="1.10.560.10">
    <property type="entry name" value="GroEL-like equatorial domain"/>
    <property type="match status" value="1"/>
</dbReference>
<feature type="binding site" evidence="9">
    <location>
        <begin position="476"/>
        <end position="478"/>
    </location>
    <ligand>
        <name>ATP</name>
        <dbReference type="ChEBI" id="CHEBI:30616"/>
    </ligand>
</feature>
<dbReference type="Gene3D" id="3.50.7.10">
    <property type="entry name" value="GroEL"/>
    <property type="match status" value="1"/>
</dbReference>
<dbReference type="GO" id="GO:0005737">
    <property type="term" value="C:cytoplasm"/>
    <property type="evidence" value="ECO:0007669"/>
    <property type="project" value="UniProtKB-SubCell"/>
</dbReference>
<evidence type="ECO:0000313" key="13">
    <source>
        <dbReference type="EMBL" id="TNC28749.1"/>
    </source>
</evidence>
<feature type="binding site" evidence="9">
    <location>
        <begin position="29"/>
        <end position="32"/>
    </location>
    <ligand>
        <name>ATP</name>
        <dbReference type="ChEBI" id="CHEBI:30616"/>
    </ligand>
</feature>
<organism evidence="13 14">
    <name type="scientific">Amycolatopsis alkalitolerans</name>
    <dbReference type="NCBI Taxonomy" id="2547244"/>
    <lineage>
        <taxon>Bacteria</taxon>
        <taxon>Bacillati</taxon>
        <taxon>Actinomycetota</taxon>
        <taxon>Actinomycetes</taxon>
        <taxon>Pseudonocardiales</taxon>
        <taxon>Pseudonocardiaceae</taxon>
        <taxon>Amycolatopsis</taxon>
    </lineage>
</organism>
<comment type="similarity">
    <text evidence="3 9 10">Belongs to the chaperonin (HSP60) family.</text>
</comment>
<evidence type="ECO:0000256" key="12">
    <source>
        <dbReference type="SAM" id="MobiDB-lite"/>
    </source>
</evidence>
<evidence type="ECO:0000256" key="10">
    <source>
        <dbReference type="RuleBase" id="RU000418"/>
    </source>
</evidence>
<dbReference type="NCBIfam" id="NF009487">
    <property type="entry name" value="PRK12849.1"/>
    <property type="match status" value="1"/>
</dbReference>
<dbReference type="Gene3D" id="3.30.260.10">
    <property type="entry name" value="TCP-1-like chaperonin intermediate domain"/>
    <property type="match status" value="1"/>
</dbReference>
<keyword evidence="4 9" id="KW-0547">Nucleotide-binding</keyword>
<keyword evidence="5 9" id="KW-0067">ATP-binding</keyword>
<comment type="caution">
    <text evidence="9">Lacks conserved residue(s) required for the propagation of feature annotation.</text>
</comment>
<sequence length="540" mass="56808">MAKQINFDEDARRALERGVNKLADAVKVTLGPRGRHVVLDKKFGGPTITLDGVTVAREIDLEDPFENLGAQLAKNVATKTNDVAGDGTTTATVLAQSLVKVGLRNVAAGANPASLGRGMEAAADKIVEILKSRATPVKGRENIAQVGTVTSRDAKIGDLLGEAVEKVGEDGVITVEESSTMATELEITEGVQFDKGFLSAHFATNPEEQRAILENAYVLLHREKISALADLLPILEKVAEAKRALLIIAEDVDGEALSTLVVNSLRKTINAVAVKAPFFGDRRKAFLDDLGVVTGAQVISSEIGMKLSEIGLDALGTARRIEVTKDTTTIVDGAGTKDDIAARIAQIRKEIETTDSDWDREKLQERLAKLGGGVAVIKVGAATETELNERKHRIEDAVASTKAAVEEGIVPGGGSALVHAARELDDLGLTGDEATGVKIVRDALSAPLYWIASNAGLEGAVIVSKVVEQSWGHGLNAVTGEITDLLAAGIVDPVKVTRSAVANAASIARLVLTTESSVVEKPAEEDEEAQGHGHGHGHAH</sequence>
<dbReference type="InterPro" id="IPR027413">
    <property type="entry name" value="GROEL-like_equatorial_sf"/>
</dbReference>
<feature type="binding site" evidence="9">
    <location>
        <begin position="86"/>
        <end position="90"/>
    </location>
    <ligand>
        <name>ATP</name>
        <dbReference type="ChEBI" id="CHEBI:30616"/>
    </ligand>
</feature>
<comment type="subcellular location">
    <subcellularLocation>
        <location evidence="2">Cell surface</location>
    </subcellularLocation>
    <subcellularLocation>
        <location evidence="9">Cytoplasm</location>
    </subcellularLocation>
    <subcellularLocation>
        <location evidence="8">Secreted</location>
        <location evidence="8">Capsule</location>
    </subcellularLocation>
    <subcellularLocation>
        <location evidence="1">Secreted</location>
        <location evidence="1">Cell wall</location>
    </subcellularLocation>
</comment>
<dbReference type="OrthoDB" id="9766614at2"/>
<dbReference type="GO" id="GO:0042603">
    <property type="term" value="C:capsule"/>
    <property type="evidence" value="ECO:0007669"/>
    <property type="project" value="UniProtKB-SubCell"/>
</dbReference>
<keyword evidence="14" id="KW-1185">Reference proteome</keyword>
<feature type="region of interest" description="Disordered" evidence="12">
    <location>
        <begin position="518"/>
        <end position="540"/>
    </location>
</feature>
<dbReference type="HAMAP" id="MF_00600">
    <property type="entry name" value="CH60"/>
    <property type="match status" value="1"/>
</dbReference>
<evidence type="ECO:0000256" key="9">
    <source>
        <dbReference type="HAMAP-Rule" id="MF_00600"/>
    </source>
</evidence>
<accession>A0A5C4M9Y7</accession>
<keyword evidence="9" id="KW-0963">Cytoplasm</keyword>
<proteinExistence type="inferred from homology"/>
<evidence type="ECO:0000256" key="6">
    <source>
        <dbReference type="ARBA" id="ARBA00023186"/>
    </source>
</evidence>
<evidence type="ECO:0000256" key="4">
    <source>
        <dbReference type="ARBA" id="ARBA00022741"/>
    </source>
</evidence>
<dbReference type="GO" id="GO:0042026">
    <property type="term" value="P:protein refolding"/>
    <property type="evidence" value="ECO:0007669"/>
    <property type="project" value="UniProtKB-UniRule"/>
</dbReference>
<evidence type="ECO:0000256" key="3">
    <source>
        <dbReference type="ARBA" id="ARBA00006607"/>
    </source>
</evidence>
<dbReference type="CDD" id="cd03344">
    <property type="entry name" value="GroEL"/>
    <property type="match status" value="1"/>
</dbReference>
<protein>
    <recommendedName>
        <fullName evidence="9">Chaperonin GroEL</fullName>
        <ecNumber evidence="9">5.6.1.7</ecNumber>
    </recommendedName>
    <alternativeName>
        <fullName evidence="9">60 kDa chaperonin</fullName>
    </alternativeName>
    <alternativeName>
        <fullName evidence="9">Chaperonin-60</fullName>
        <shortName evidence="9">Cpn60</shortName>
    </alternativeName>
</protein>
<evidence type="ECO:0000256" key="2">
    <source>
        <dbReference type="ARBA" id="ARBA00004241"/>
    </source>
</evidence>
<dbReference type="PRINTS" id="PR00298">
    <property type="entry name" value="CHAPERONIN60"/>
</dbReference>
<dbReference type="InterPro" id="IPR018370">
    <property type="entry name" value="Chaperonin_Cpn60_CS"/>
</dbReference>
<dbReference type="Proteomes" id="UP000305546">
    <property type="component" value="Unassembled WGS sequence"/>
</dbReference>
<comment type="caution">
    <text evidence="13">The sequence shown here is derived from an EMBL/GenBank/DDBJ whole genome shotgun (WGS) entry which is preliminary data.</text>
</comment>
<dbReference type="GO" id="GO:0009408">
    <property type="term" value="P:response to heat"/>
    <property type="evidence" value="ECO:0007669"/>
    <property type="project" value="UniProtKB-ARBA"/>
</dbReference>
<dbReference type="GO" id="GO:0016853">
    <property type="term" value="F:isomerase activity"/>
    <property type="evidence" value="ECO:0007669"/>
    <property type="project" value="UniProtKB-KW"/>
</dbReference>
<dbReference type="FunFam" id="3.50.7.10:FF:000001">
    <property type="entry name" value="60 kDa chaperonin"/>
    <property type="match status" value="1"/>
</dbReference>
<dbReference type="NCBIfam" id="NF009488">
    <property type="entry name" value="PRK12850.1"/>
    <property type="match status" value="1"/>
</dbReference>
<dbReference type="InterPro" id="IPR027410">
    <property type="entry name" value="TCP-1-like_intermed_sf"/>
</dbReference>
<dbReference type="PROSITE" id="PS00296">
    <property type="entry name" value="CHAPERONINS_CPN60"/>
    <property type="match status" value="1"/>
</dbReference>
<dbReference type="SUPFAM" id="SSF52029">
    <property type="entry name" value="GroEL apical domain-like"/>
    <property type="match status" value="1"/>
</dbReference>
<evidence type="ECO:0000256" key="7">
    <source>
        <dbReference type="ARBA" id="ARBA00023235"/>
    </source>
</evidence>
<evidence type="ECO:0000256" key="1">
    <source>
        <dbReference type="ARBA" id="ARBA00004191"/>
    </source>
</evidence>
<dbReference type="GO" id="GO:0051082">
    <property type="term" value="F:unfolded protein binding"/>
    <property type="evidence" value="ECO:0007669"/>
    <property type="project" value="UniProtKB-UniRule"/>
</dbReference>
<keyword evidence="6 9" id="KW-0143">Chaperone</keyword>
<comment type="subunit">
    <text evidence="9 11">Forms a cylinder of 14 subunits composed of two heptameric rings stacked back-to-back. Interacts with the co-chaperonin GroES.</text>
</comment>
<feature type="binding site" evidence="9">
    <location>
        <position position="413"/>
    </location>
    <ligand>
        <name>ATP</name>
        <dbReference type="ChEBI" id="CHEBI:30616"/>
    </ligand>
</feature>
<dbReference type="PANTHER" id="PTHR45633">
    <property type="entry name" value="60 KDA HEAT SHOCK PROTEIN, MITOCHONDRIAL"/>
    <property type="match status" value="1"/>
</dbReference>
<dbReference type="NCBIfam" id="NF000592">
    <property type="entry name" value="PRK00013.1"/>
    <property type="match status" value="1"/>
</dbReference>
<keyword evidence="7 9" id="KW-0413">Isomerase</keyword>
<dbReference type="EMBL" id="VDFW01000003">
    <property type="protein sequence ID" value="TNC28749.1"/>
    <property type="molecule type" value="Genomic_DNA"/>
</dbReference>
<dbReference type="NCBIfam" id="TIGR02348">
    <property type="entry name" value="GroEL"/>
    <property type="match status" value="1"/>
</dbReference>
<evidence type="ECO:0000256" key="11">
    <source>
        <dbReference type="RuleBase" id="RU000419"/>
    </source>
</evidence>
<name>A0A5C4M9Y7_9PSEU</name>
<dbReference type="InterPro" id="IPR001844">
    <property type="entry name" value="Cpn60/GroEL"/>
</dbReference>
<dbReference type="InterPro" id="IPR027409">
    <property type="entry name" value="GroEL-like_apical_dom_sf"/>
</dbReference>
<dbReference type="InterPro" id="IPR002423">
    <property type="entry name" value="Cpn60/GroEL/TCP-1"/>
</dbReference>
<feature type="binding site" evidence="9">
    <location>
        <position position="492"/>
    </location>
    <ligand>
        <name>ATP</name>
        <dbReference type="ChEBI" id="CHEBI:30616"/>
    </ligand>
</feature>
<dbReference type="GO" id="GO:0140662">
    <property type="term" value="F:ATP-dependent protein folding chaperone"/>
    <property type="evidence" value="ECO:0007669"/>
    <property type="project" value="InterPro"/>
</dbReference>
<comment type="function">
    <text evidence="9 11">Together with its co-chaperonin GroES, plays an essential role in assisting protein folding. The GroEL-GroES system forms a nano-cage that allows encapsulation of the non-native substrate proteins and provides a physical environment optimized to promote and accelerate protein folding.</text>
</comment>
<dbReference type="AlphaFoldDB" id="A0A5C4M9Y7"/>
<evidence type="ECO:0000313" key="14">
    <source>
        <dbReference type="Proteomes" id="UP000305546"/>
    </source>
</evidence>
<dbReference type="GO" id="GO:0009986">
    <property type="term" value="C:cell surface"/>
    <property type="evidence" value="ECO:0007669"/>
    <property type="project" value="UniProtKB-SubCell"/>
</dbReference>
<dbReference type="EC" id="5.6.1.7" evidence="9"/>
<dbReference type="Pfam" id="PF00118">
    <property type="entry name" value="Cpn60_TCP1"/>
    <property type="match status" value="1"/>
</dbReference>